<keyword evidence="3" id="KW-1185">Reference proteome</keyword>
<gene>
    <name evidence="2" type="ORF">COMA1_11238</name>
</gene>
<name>A0A0S4LAD6_9BACT</name>
<dbReference type="RefSeq" id="WP_090745145.1">
    <property type="nucleotide sequence ID" value="NZ_CZQA01000001.1"/>
</dbReference>
<reference evidence="2 3" key="1">
    <citation type="submission" date="2015-10" db="EMBL/GenBank/DDBJ databases">
        <authorList>
            <person name="Gilbert D.G."/>
        </authorList>
    </citation>
    <scope>NUCLEOTIDE SEQUENCE [LARGE SCALE GENOMIC DNA]</scope>
    <source>
        <strain evidence="2">COMA1</strain>
    </source>
</reference>
<sequence length="85" mass="8929">MQRRRSLVGAAVVLVMVGLGSAVWAVDMGAMKQKVETVKGQAENVKKEGGETAQSAKDLKAQDAMKNAGEAKDEGKKLKDAVTGK</sequence>
<dbReference type="Proteomes" id="UP000199032">
    <property type="component" value="Unassembled WGS sequence"/>
</dbReference>
<proteinExistence type="predicted"/>
<evidence type="ECO:0000256" key="1">
    <source>
        <dbReference type="SAM" id="MobiDB-lite"/>
    </source>
</evidence>
<feature type="region of interest" description="Disordered" evidence="1">
    <location>
        <begin position="41"/>
        <end position="85"/>
    </location>
</feature>
<feature type="compositionally biased region" description="Basic and acidic residues" evidence="1">
    <location>
        <begin position="57"/>
        <end position="85"/>
    </location>
</feature>
<protein>
    <submittedName>
        <fullName evidence="2">CsbD-like protein (Modular protein)</fullName>
    </submittedName>
</protein>
<dbReference type="STRING" id="1742972.COMA1_11238"/>
<dbReference type="AlphaFoldDB" id="A0A0S4LAD6"/>
<dbReference type="EMBL" id="CZQA01000001">
    <property type="protein sequence ID" value="CUS33592.1"/>
    <property type="molecule type" value="Genomic_DNA"/>
</dbReference>
<organism evidence="2 3">
    <name type="scientific">Candidatus Nitrospira nitrosa</name>
    <dbReference type="NCBI Taxonomy" id="1742972"/>
    <lineage>
        <taxon>Bacteria</taxon>
        <taxon>Pseudomonadati</taxon>
        <taxon>Nitrospirota</taxon>
        <taxon>Nitrospiria</taxon>
        <taxon>Nitrospirales</taxon>
        <taxon>Nitrospiraceae</taxon>
        <taxon>Nitrospira</taxon>
    </lineage>
</organism>
<accession>A0A0S4LAD6</accession>
<evidence type="ECO:0000313" key="2">
    <source>
        <dbReference type="EMBL" id="CUS33592.1"/>
    </source>
</evidence>
<evidence type="ECO:0000313" key="3">
    <source>
        <dbReference type="Proteomes" id="UP000199032"/>
    </source>
</evidence>